<dbReference type="Proteomes" id="UP001472677">
    <property type="component" value="Unassembled WGS sequence"/>
</dbReference>
<dbReference type="EMBL" id="JBBPBM010000286">
    <property type="protein sequence ID" value="KAK8497922.1"/>
    <property type="molecule type" value="Genomic_DNA"/>
</dbReference>
<comment type="caution">
    <text evidence="1">The sequence shown here is derived from an EMBL/GenBank/DDBJ whole genome shotgun (WGS) entry which is preliminary data.</text>
</comment>
<proteinExistence type="predicted"/>
<reference evidence="1 2" key="1">
    <citation type="journal article" date="2024" name="G3 (Bethesda)">
        <title>Genome assembly of Hibiscus sabdariffa L. provides insights into metabolisms of medicinal natural products.</title>
        <authorList>
            <person name="Kim T."/>
        </authorList>
    </citation>
    <scope>NUCLEOTIDE SEQUENCE [LARGE SCALE GENOMIC DNA]</scope>
    <source>
        <strain evidence="1">TK-2024</strain>
        <tissue evidence="1">Old leaves</tissue>
    </source>
</reference>
<gene>
    <name evidence="1" type="ORF">V6N12_063772</name>
</gene>
<evidence type="ECO:0000313" key="2">
    <source>
        <dbReference type="Proteomes" id="UP001472677"/>
    </source>
</evidence>
<keyword evidence="2" id="KW-1185">Reference proteome</keyword>
<protein>
    <submittedName>
        <fullName evidence="1">Uncharacterized protein</fullName>
    </submittedName>
</protein>
<accession>A0ABR2AUV1</accession>
<name>A0ABR2AUV1_9ROSI</name>
<sequence>MGHVAAPMVEQGSVSAVAGQDSVHVVSPMGVQGPILEYAHVATSMVEQGPTPPAATSMVEQGHVVVGQESVLVEQGLASGVTPGDV</sequence>
<organism evidence="1 2">
    <name type="scientific">Hibiscus sabdariffa</name>
    <name type="common">roselle</name>
    <dbReference type="NCBI Taxonomy" id="183260"/>
    <lineage>
        <taxon>Eukaryota</taxon>
        <taxon>Viridiplantae</taxon>
        <taxon>Streptophyta</taxon>
        <taxon>Embryophyta</taxon>
        <taxon>Tracheophyta</taxon>
        <taxon>Spermatophyta</taxon>
        <taxon>Magnoliopsida</taxon>
        <taxon>eudicotyledons</taxon>
        <taxon>Gunneridae</taxon>
        <taxon>Pentapetalae</taxon>
        <taxon>rosids</taxon>
        <taxon>malvids</taxon>
        <taxon>Malvales</taxon>
        <taxon>Malvaceae</taxon>
        <taxon>Malvoideae</taxon>
        <taxon>Hibiscus</taxon>
    </lineage>
</organism>
<evidence type="ECO:0000313" key="1">
    <source>
        <dbReference type="EMBL" id="KAK8497922.1"/>
    </source>
</evidence>